<comment type="similarity">
    <text evidence="2">Belongs to the ABC transporter superfamily.</text>
</comment>
<dbReference type="InterPro" id="IPR017871">
    <property type="entry name" value="ABC_transporter-like_CS"/>
</dbReference>
<dbReference type="GO" id="GO:0016887">
    <property type="term" value="F:ATP hydrolysis activity"/>
    <property type="evidence" value="ECO:0007669"/>
    <property type="project" value="InterPro"/>
</dbReference>
<feature type="domain" description="ABC transporter" evidence="7">
    <location>
        <begin position="2"/>
        <end position="227"/>
    </location>
</feature>
<dbReference type="InterPro" id="IPR003593">
    <property type="entry name" value="AAA+_ATPase"/>
</dbReference>
<dbReference type="InterPro" id="IPR027417">
    <property type="entry name" value="P-loop_NTPase"/>
</dbReference>
<dbReference type="PROSITE" id="PS00211">
    <property type="entry name" value="ABC_TRANSPORTER_1"/>
    <property type="match status" value="1"/>
</dbReference>
<proteinExistence type="inferred from homology"/>
<keyword evidence="3" id="KW-0813">Transport</keyword>
<organism evidence="8 9">
    <name type="scientific">Longimycelium tulufanense</name>
    <dbReference type="NCBI Taxonomy" id="907463"/>
    <lineage>
        <taxon>Bacteria</taxon>
        <taxon>Bacillati</taxon>
        <taxon>Actinomycetota</taxon>
        <taxon>Actinomycetes</taxon>
        <taxon>Pseudonocardiales</taxon>
        <taxon>Pseudonocardiaceae</taxon>
        <taxon>Longimycelium</taxon>
    </lineage>
</organism>
<keyword evidence="6" id="KW-0046">Antibiotic resistance</keyword>
<dbReference type="GO" id="GO:0046677">
    <property type="term" value="P:response to antibiotic"/>
    <property type="evidence" value="ECO:0007669"/>
    <property type="project" value="UniProtKB-KW"/>
</dbReference>
<evidence type="ECO:0000256" key="5">
    <source>
        <dbReference type="ARBA" id="ARBA00022840"/>
    </source>
</evidence>
<name>A0A8J3CED9_9PSEU</name>
<evidence type="ECO:0000256" key="6">
    <source>
        <dbReference type="ARBA" id="ARBA00023251"/>
    </source>
</evidence>
<gene>
    <name evidence="8" type="ORF">GCM10012275_60020</name>
</gene>
<comment type="caution">
    <text evidence="8">The sequence shown here is derived from an EMBL/GenBank/DDBJ whole genome shotgun (WGS) entry which is preliminary data.</text>
</comment>
<keyword evidence="5" id="KW-0067">ATP-binding</keyword>
<evidence type="ECO:0000259" key="7">
    <source>
        <dbReference type="PROSITE" id="PS50893"/>
    </source>
</evidence>
<dbReference type="SUPFAM" id="SSF52540">
    <property type="entry name" value="P-loop containing nucleoside triphosphate hydrolases"/>
    <property type="match status" value="1"/>
</dbReference>
<comment type="subcellular location">
    <subcellularLocation>
        <location evidence="1">Cell membrane</location>
        <topology evidence="1">Peripheral membrane protein</topology>
    </subcellularLocation>
</comment>
<evidence type="ECO:0000256" key="3">
    <source>
        <dbReference type="ARBA" id="ARBA00022448"/>
    </source>
</evidence>
<dbReference type="CDD" id="cd03230">
    <property type="entry name" value="ABC_DR_subfamily_A"/>
    <property type="match status" value="1"/>
</dbReference>
<protein>
    <submittedName>
        <fullName evidence="8">ABC transporter</fullName>
    </submittedName>
</protein>
<evidence type="ECO:0000313" key="9">
    <source>
        <dbReference type="Proteomes" id="UP000637578"/>
    </source>
</evidence>
<sequence>MVRAQQVVVAYGATTVVDHVDVTVAGGEVWALLGPNGAGKTTLIECLEGFRKPDQGQVEVLGRDPWRAPPGWRALIGALLQDCRIDADLSAAEYVQMHRTYYRNPRAVDDLLTLVGLAHVADRKVHRLSGGERRRLDLAIALIGQPALFFLDEPTTGFDPQARREVWRVIRDLTATGTTVVLTSHMLDEVEALADRVAILVGGRVRREGTVAHLRATANLPSVVSFAASTDTLPSLPSVVSTSRNAATGRWQLHTRSPHDTVRELETLASGHDLAVVDVTVRSPTFEDVYLDLLDDGDKEASRA</sequence>
<evidence type="ECO:0000256" key="2">
    <source>
        <dbReference type="ARBA" id="ARBA00005417"/>
    </source>
</evidence>
<dbReference type="PROSITE" id="PS50893">
    <property type="entry name" value="ABC_TRANSPORTER_2"/>
    <property type="match status" value="1"/>
</dbReference>
<dbReference type="SMART" id="SM00382">
    <property type="entry name" value="AAA"/>
    <property type="match status" value="1"/>
</dbReference>
<reference evidence="8" key="2">
    <citation type="submission" date="2020-09" db="EMBL/GenBank/DDBJ databases">
        <authorList>
            <person name="Sun Q."/>
            <person name="Zhou Y."/>
        </authorList>
    </citation>
    <scope>NUCLEOTIDE SEQUENCE</scope>
    <source>
        <strain evidence="8">CGMCC 4.5737</strain>
    </source>
</reference>
<dbReference type="GO" id="GO:0005524">
    <property type="term" value="F:ATP binding"/>
    <property type="evidence" value="ECO:0007669"/>
    <property type="project" value="UniProtKB-KW"/>
</dbReference>
<dbReference type="EMBL" id="BMMK01000051">
    <property type="protein sequence ID" value="GGM81368.1"/>
    <property type="molecule type" value="Genomic_DNA"/>
</dbReference>
<keyword evidence="9" id="KW-1185">Reference proteome</keyword>
<reference evidence="8" key="1">
    <citation type="journal article" date="2014" name="Int. J. Syst. Evol. Microbiol.">
        <title>Complete genome sequence of Corynebacterium casei LMG S-19264T (=DSM 44701T), isolated from a smear-ripened cheese.</title>
        <authorList>
            <consortium name="US DOE Joint Genome Institute (JGI-PGF)"/>
            <person name="Walter F."/>
            <person name="Albersmeier A."/>
            <person name="Kalinowski J."/>
            <person name="Ruckert C."/>
        </authorList>
    </citation>
    <scope>NUCLEOTIDE SEQUENCE</scope>
    <source>
        <strain evidence="8">CGMCC 4.5737</strain>
    </source>
</reference>
<dbReference type="InterPro" id="IPR003439">
    <property type="entry name" value="ABC_transporter-like_ATP-bd"/>
</dbReference>
<dbReference type="AlphaFoldDB" id="A0A8J3CED9"/>
<dbReference type="PANTHER" id="PTHR42711">
    <property type="entry name" value="ABC TRANSPORTER ATP-BINDING PROTEIN"/>
    <property type="match status" value="1"/>
</dbReference>
<dbReference type="Gene3D" id="3.40.50.300">
    <property type="entry name" value="P-loop containing nucleotide triphosphate hydrolases"/>
    <property type="match status" value="1"/>
</dbReference>
<evidence type="ECO:0000256" key="1">
    <source>
        <dbReference type="ARBA" id="ARBA00004202"/>
    </source>
</evidence>
<dbReference type="InterPro" id="IPR050763">
    <property type="entry name" value="ABC_transporter_ATP-binding"/>
</dbReference>
<dbReference type="Pfam" id="PF00005">
    <property type="entry name" value="ABC_tran"/>
    <property type="match status" value="1"/>
</dbReference>
<evidence type="ECO:0000256" key="4">
    <source>
        <dbReference type="ARBA" id="ARBA00022741"/>
    </source>
</evidence>
<accession>A0A8J3CED9</accession>
<dbReference type="Proteomes" id="UP000637578">
    <property type="component" value="Unassembled WGS sequence"/>
</dbReference>
<evidence type="ECO:0000313" key="8">
    <source>
        <dbReference type="EMBL" id="GGM81368.1"/>
    </source>
</evidence>
<keyword evidence="4" id="KW-0547">Nucleotide-binding</keyword>
<dbReference type="GO" id="GO:0005886">
    <property type="term" value="C:plasma membrane"/>
    <property type="evidence" value="ECO:0007669"/>
    <property type="project" value="UniProtKB-SubCell"/>
</dbReference>
<dbReference type="PANTHER" id="PTHR42711:SF5">
    <property type="entry name" value="ABC TRANSPORTER ATP-BINDING PROTEIN NATA"/>
    <property type="match status" value="1"/>
</dbReference>